<feature type="domain" description="Isochorismatase-like" evidence="3">
    <location>
        <begin position="4"/>
        <end position="166"/>
    </location>
</feature>
<name>A0A212KCH5_9FIRM</name>
<dbReference type="EMBL" id="FLUN01000001">
    <property type="protein sequence ID" value="SBW09308.1"/>
    <property type="molecule type" value="Genomic_DNA"/>
</dbReference>
<dbReference type="CDD" id="cd00431">
    <property type="entry name" value="cysteine_hydrolases"/>
    <property type="match status" value="1"/>
</dbReference>
<dbReference type="PANTHER" id="PTHR43540:SF10">
    <property type="entry name" value="ISOCHORISMATASE"/>
    <property type="match status" value="1"/>
</dbReference>
<accession>A0A212KCH5</accession>
<keyword evidence="2" id="KW-0378">Hydrolase</keyword>
<dbReference type="SUPFAM" id="SSF52499">
    <property type="entry name" value="Isochorismatase-like hydrolases"/>
    <property type="match status" value="1"/>
</dbReference>
<evidence type="ECO:0000256" key="2">
    <source>
        <dbReference type="ARBA" id="ARBA00022801"/>
    </source>
</evidence>
<evidence type="ECO:0000313" key="4">
    <source>
        <dbReference type="EMBL" id="SBW09308.1"/>
    </source>
</evidence>
<dbReference type="InterPro" id="IPR000868">
    <property type="entry name" value="Isochorismatase-like_dom"/>
</dbReference>
<dbReference type="Gene3D" id="3.40.50.850">
    <property type="entry name" value="Isochorismatase-like"/>
    <property type="match status" value="1"/>
</dbReference>
<gene>
    <name evidence="4" type="ORF">KL86CLO1_12626</name>
</gene>
<dbReference type="InterPro" id="IPR036380">
    <property type="entry name" value="Isochorismatase-like_sf"/>
</dbReference>
<dbReference type="PANTHER" id="PTHR43540">
    <property type="entry name" value="PEROXYUREIDOACRYLATE/UREIDOACRYLATE AMIDOHYDROLASE-RELATED"/>
    <property type="match status" value="1"/>
</dbReference>
<evidence type="ECO:0000259" key="3">
    <source>
        <dbReference type="Pfam" id="PF00857"/>
    </source>
</evidence>
<dbReference type="GO" id="GO:0016787">
    <property type="term" value="F:hydrolase activity"/>
    <property type="evidence" value="ECO:0007669"/>
    <property type="project" value="UniProtKB-KW"/>
</dbReference>
<comment type="similarity">
    <text evidence="1">Belongs to the isochorismatase family.</text>
</comment>
<dbReference type="AlphaFoldDB" id="A0A212KCH5"/>
<organism evidence="4">
    <name type="scientific">uncultured Eubacteriales bacterium</name>
    <dbReference type="NCBI Taxonomy" id="172733"/>
    <lineage>
        <taxon>Bacteria</taxon>
        <taxon>Bacillati</taxon>
        <taxon>Bacillota</taxon>
        <taxon>Clostridia</taxon>
        <taxon>Eubacteriales</taxon>
        <taxon>environmental samples</taxon>
    </lineage>
</organism>
<dbReference type="InterPro" id="IPR050272">
    <property type="entry name" value="Isochorismatase-like_hydrls"/>
</dbReference>
<protein>
    <recommendedName>
        <fullName evidence="3">Isochorismatase-like domain-containing protein</fullName>
    </recommendedName>
</protein>
<dbReference type="Pfam" id="PF00857">
    <property type="entry name" value="Isochorismatase"/>
    <property type="match status" value="1"/>
</dbReference>
<evidence type="ECO:0000256" key="1">
    <source>
        <dbReference type="ARBA" id="ARBA00006336"/>
    </source>
</evidence>
<proteinExistence type="inferred from homology"/>
<reference evidence="4" key="1">
    <citation type="submission" date="2016-04" db="EMBL/GenBank/DDBJ databases">
        <authorList>
            <person name="Evans L.H."/>
            <person name="Alamgir A."/>
            <person name="Owens N."/>
            <person name="Weber N.D."/>
            <person name="Virtaneva K."/>
            <person name="Barbian K."/>
            <person name="Babar A."/>
            <person name="Rosenke K."/>
        </authorList>
    </citation>
    <scope>NUCLEOTIDE SEQUENCE</scope>
    <source>
        <strain evidence="4">86</strain>
    </source>
</reference>
<sequence length="175" mass="19453">MKKCLIVVDYQNDFVSGSLGFTEAAVLENPIAEKIRQYRTAGDEVIFTFDTHEADYLEKQEGKNLPITHCLRGTTGHELYGQVAELIQPSDKRFYKTTFGSDELYQYLKSEHFESIELVGVVSNICVISNAVLAKTAQPETLILVDSSCTASNDNDLNQAALAVMRGLQIQIKAK</sequence>